<accession>A0AA36ITW1</accession>
<comment type="caution">
    <text evidence="1">The sequence shown here is derived from an EMBL/GenBank/DDBJ whole genome shotgun (WGS) entry which is preliminary data.</text>
</comment>
<reference evidence="1" key="1">
    <citation type="submission" date="2023-08" db="EMBL/GenBank/DDBJ databases">
        <authorList>
            <person name="Chen Y."/>
            <person name="Shah S."/>
            <person name="Dougan E. K."/>
            <person name="Thang M."/>
            <person name="Chan C."/>
        </authorList>
    </citation>
    <scope>NUCLEOTIDE SEQUENCE</scope>
</reference>
<organism evidence="1 2">
    <name type="scientific">Effrenium voratum</name>
    <dbReference type="NCBI Taxonomy" id="2562239"/>
    <lineage>
        <taxon>Eukaryota</taxon>
        <taxon>Sar</taxon>
        <taxon>Alveolata</taxon>
        <taxon>Dinophyceae</taxon>
        <taxon>Suessiales</taxon>
        <taxon>Symbiodiniaceae</taxon>
        <taxon>Effrenium</taxon>
    </lineage>
</organism>
<proteinExistence type="predicted"/>
<dbReference type="Proteomes" id="UP001178507">
    <property type="component" value="Unassembled WGS sequence"/>
</dbReference>
<feature type="non-terminal residue" evidence="1">
    <location>
        <position position="109"/>
    </location>
</feature>
<name>A0AA36ITW1_9DINO</name>
<gene>
    <name evidence="1" type="ORF">EVOR1521_LOCUS17792</name>
</gene>
<evidence type="ECO:0000313" key="1">
    <source>
        <dbReference type="EMBL" id="CAJ1392778.1"/>
    </source>
</evidence>
<keyword evidence="2" id="KW-1185">Reference proteome</keyword>
<dbReference type="EMBL" id="CAUJNA010002408">
    <property type="protein sequence ID" value="CAJ1392778.1"/>
    <property type="molecule type" value="Genomic_DNA"/>
</dbReference>
<evidence type="ECO:0000313" key="2">
    <source>
        <dbReference type="Proteomes" id="UP001178507"/>
    </source>
</evidence>
<sequence>LGVSLSESVTPAPKYFRASAGPLKLSLEAEKRLMLIKLEADVQAAMRQGTVKLAPPGSVCKFVLPCFTLEHPRNWQDMSISFEVLLDCKVTSVASADGSATSAPPALPW</sequence>
<dbReference type="AlphaFoldDB" id="A0AA36ITW1"/>
<protein>
    <submittedName>
        <fullName evidence="1">Uncharacterized protein</fullName>
    </submittedName>
</protein>
<feature type="non-terminal residue" evidence="1">
    <location>
        <position position="1"/>
    </location>
</feature>